<dbReference type="SUPFAM" id="SSF47928">
    <property type="entry name" value="N-terminal domain of the delta subunit of the F1F0-ATP synthase"/>
    <property type="match status" value="1"/>
</dbReference>
<dbReference type="NCBIfam" id="NF004402">
    <property type="entry name" value="PRK05758.2-2"/>
    <property type="match status" value="1"/>
</dbReference>
<keyword evidence="10" id="KW-1185">Reference proteome</keyword>
<keyword evidence="4 8" id="KW-0406">Ion transport</keyword>
<dbReference type="Proteomes" id="UP000191110">
    <property type="component" value="Unassembled WGS sequence"/>
</dbReference>
<dbReference type="GO" id="GO:0046933">
    <property type="term" value="F:proton-transporting ATP synthase activity, rotational mechanism"/>
    <property type="evidence" value="ECO:0007669"/>
    <property type="project" value="UniProtKB-UniRule"/>
</dbReference>
<evidence type="ECO:0000256" key="7">
    <source>
        <dbReference type="ARBA" id="ARBA00023310"/>
    </source>
</evidence>
<dbReference type="InterPro" id="IPR020781">
    <property type="entry name" value="ATPase_OSCP/d_CS"/>
</dbReference>
<dbReference type="GO" id="GO:0045259">
    <property type="term" value="C:proton-transporting ATP synthase complex"/>
    <property type="evidence" value="ECO:0007669"/>
    <property type="project" value="UniProtKB-KW"/>
</dbReference>
<dbReference type="AlphaFoldDB" id="A0A1T2L2S9"/>
<dbReference type="HAMAP" id="MF_01416">
    <property type="entry name" value="ATP_synth_delta_bact"/>
    <property type="match status" value="1"/>
</dbReference>
<sequence>MAENITIARPYAQAIFALAQEQDNLNGWSEMLQLASAVAADTDMAALIDSPQLDATELGKLFLDICGDQLNEFGQNMVHVLLENDRLKLLPEIAALFEIERATAEGTVEAEVISAKEMTDAQKQGITESLKKRLGREVTLDCRIDETLLGGAIIRAGDVVIDGSVVGKLEKLAANLTN</sequence>
<keyword evidence="2 8" id="KW-0813">Transport</keyword>
<evidence type="ECO:0000313" key="9">
    <source>
        <dbReference type="EMBL" id="OOZ39382.1"/>
    </source>
</evidence>
<name>A0A1T2L2S9_9GAMM</name>
<evidence type="ECO:0000256" key="6">
    <source>
        <dbReference type="ARBA" id="ARBA00023196"/>
    </source>
</evidence>
<proteinExistence type="inferred from homology"/>
<keyword evidence="6 8" id="KW-0139">CF(1)</keyword>
<evidence type="ECO:0000256" key="4">
    <source>
        <dbReference type="ARBA" id="ARBA00023065"/>
    </source>
</evidence>
<dbReference type="RefSeq" id="WP_078484283.1">
    <property type="nucleotide sequence ID" value="NZ_MPRL01000053.1"/>
</dbReference>
<organism evidence="9 10">
    <name type="scientific">Solemya pervernicosa gill symbiont</name>
    <dbReference type="NCBI Taxonomy" id="642797"/>
    <lineage>
        <taxon>Bacteria</taxon>
        <taxon>Pseudomonadati</taxon>
        <taxon>Pseudomonadota</taxon>
        <taxon>Gammaproteobacteria</taxon>
        <taxon>sulfur-oxidizing symbionts</taxon>
    </lineage>
</organism>
<dbReference type="NCBIfam" id="TIGR01145">
    <property type="entry name" value="ATP_synt_delta"/>
    <property type="match status" value="1"/>
</dbReference>
<reference evidence="9 10" key="1">
    <citation type="submission" date="2016-11" db="EMBL/GenBank/DDBJ databases">
        <title>Mixed transmission modes and dynamic genome evolution in an obligate animal-bacterial symbiosis.</title>
        <authorList>
            <person name="Russell S.L."/>
            <person name="Corbett-Detig R.B."/>
            <person name="Cavanaugh C.M."/>
        </authorList>
    </citation>
    <scope>NUCLEOTIDE SEQUENCE [LARGE SCALE GENOMIC DNA]</scope>
    <source>
        <strain evidence="9">Sveles-Q1</strain>
    </source>
</reference>
<keyword evidence="3 8" id="KW-0375">Hydrogen ion transport</keyword>
<dbReference type="GO" id="GO:0005886">
    <property type="term" value="C:plasma membrane"/>
    <property type="evidence" value="ECO:0007669"/>
    <property type="project" value="UniProtKB-SubCell"/>
</dbReference>
<gene>
    <name evidence="8" type="primary">atpH</name>
    <name evidence="9" type="ORF">BOW53_11790</name>
</gene>
<dbReference type="Pfam" id="PF00213">
    <property type="entry name" value="OSCP"/>
    <property type="match status" value="1"/>
</dbReference>
<comment type="caution">
    <text evidence="9">The sequence shown here is derived from an EMBL/GenBank/DDBJ whole genome shotgun (WGS) entry which is preliminary data.</text>
</comment>
<dbReference type="PANTHER" id="PTHR11910">
    <property type="entry name" value="ATP SYNTHASE DELTA CHAIN"/>
    <property type="match status" value="1"/>
</dbReference>
<keyword evidence="8" id="KW-1003">Cell membrane</keyword>
<dbReference type="PRINTS" id="PR00125">
    <property type="entry name" value="ATPASEDELTA"/>
</dbReference>
<accession>A0A1T2L2S9</accession>
<keyword evidence="7 8" id="KW-0066">ATP synthesis</keyword>
<dbReference type="InterPro" id="IPR000711">
    <property type="entry name" value="ATPase_OSCP/dsu"/>
</dbReference>
<dbReference type="EMBL" id="MPRL01000053">
    <property type="protein sequence ID" value="OOZ39382.1"/>
    <property type="molecule type" value="Genomic_DNA"/>
</dbReference>
<dbReference type="OrthoDB" id="9816221at2"/>
<evidence type="ECO:0000256" key="3">
    <source>
        <dbReference type="ARBA" id="ARBA00022781"/>
    </source>
</evidence>
<comment type="function">
    <text evidence="8">This protein is part of the stalk that links CF(0) to CF(1). It either transmits conformational changes from CF(0) to CF(1) or is implicated in proton conduction.</text>
</comment>
<keyword evidence="5 8" id="KW-0472">Membrane</keyword>
<evidence type="ECO:0000256" key="2">
    <source>
        <dbReference type="ARBA" id="ARBA00022448"/>
    </source>
</evidence>
<evidence type="ECO:0000256" key="8">
    <source>
        <dbReference type="HAMAP-Rule" id="MF_01416"/>
    </source>
</evidence>
<dbReference type="Gene3D" id="1.10.520.20">
    <property type="entry name" value="N-terminal domain of the delta subunit of the F1F0-ATP synthase"/>
    <property type="match status" value="1"/>
</dbReference>
<protein>
    <recommendedName>
        <fullName evidence="8">ATP synthase subunit delta</fullName>
    </recommendedName>
    <alternativeName>
        <fullName evidence="8">ATP synthase F(1) sector subunit delta</fullName>
    </alternativeName>
    <alternativeName>
        <fullName evidence="8">F-type ATPase subunit delta</fullName>
        <shortName evidence="8">F-ATPase subunit delta</shortName>
    </alternativeName>
</protein>
<comment type="subcellular location">
    <subcellularLocation>
        <location evidence="8">Cell membrane</location>
        <topology evidence="8">Peripheral membrane protein</topology>
    </subcellularLocation>
    <subcellularLocation>
        <location evidence="1">Membrane</location>
    </subcellularLocation>
</comment>
<evidence type="ECO:0000313" key="10">
    <source>
        <dbReference type="Proteomes" id="UP000191110"/>
    </source>
</evidence>
<evidence type="ECO:0000256" key="1">
    <source>
        <dbReference type="ARBA" id="ARBA00004370"/>
    </source>
</evidence>
<comment type="similarity">
    <text evidence="8">Belongs to the ATPase delta chain family.</text>
</comment>
<dbReference type="PROSITE" id="PS00389">
    <property type="entry name" value="ATPASE_DELTA"/>
    <property type="match status" value="1"/>
</dbReference>
<dbReference type="InterPro" id="IPR026015">
    <property type="entry name" value="ATP_synth_OSCP/delta_N_sf"/>
</dbReference>
<evidence type="ECO:0000256" key="5">
    <source>
        <dbReference type="ARBA" id="ARBA00023136"/>
    </source>
</evidence>
<comment type="function">
    <text evidence="8">F(1)F(0) ATP synthase produces ATP from ADP in the presence of a proton or sodium gradient. F-type ATPases consist of two structural domains, F(1) containing the extramembraneous catalytic core and F(0) containing the membrane proton channel, linked together by a central stalk and a peripheral stalk. During catalysis, ATP synthesis in the catalytic domain of F(1) is coupled via a rotary mechanism of the central stalk subunits to proton translocation.</text>
</comment>